<evidence type="ECO:0000256" key="2">
    <source>
        <dbReference type="SAM" id="SignalP"/>
    </source>
</evidence>
<evidence type="ECO:0000313" key="3">
    <source>
        <dbReference type="EMBL" id="PJE75934.1"/>
    </source>
</evidence>
<reference evidence="3 4" key="1">
    <citation type="submission" date="2017-09" db="EMBL/GenBank/DDBJ databases">
        <title>Depth-based differentiation of microbial function through sediment-hosted aquifers and enrichment of novel symbionts in the deep terrestrial subsurface.</title>
        <authorList>
            <person name="Probst A.J."/>
            <person name="Ladd B."/>
            <person name="Jarett J.K."/>
            <person name="Geller-Mcgrath D.E."/>
            <person name="Sieber C.M."/>
            <person name="Emerson J.B."/>
            <person name="Anantharaman K."/>
            <person name="Thomas B.C."/>
            <person name="Malmstrom R."/>
            <person name="Stieglmeier M."/>
            <person name="Klingl A."/>
            <person name="Woyke T."/>
            <person name="Ryan C.M."/>
            <person name="Banfield J.F."/>
        </authorList>
    </citation>
    <scope>NUCLEOTIDE SEQUENCE [LARGE SCALE GENOMIC DNA]</scope>
    <source>
        <strain evidence="3">CG10_big_fil_rev_8_21_14_0_10_48_11</strain>
    </source>
</reference>
<keyword evidence="1" id="KW-0812">Transmembrane</keyword>
<evidence type="ECO:0008006" key="5">
    <source>
        <dbReference type="Google" id="ProtNLM"/>
    </source>
</evidence>
<name>A0A2M8LEQ7_9BACT</name>
<gene>
    <name evidence="3" type="ORF">COV04_02140</name>
</gene>
<proteinExistence type="predicted"/>
<keyword evidence="1" id="KW-0472">Membrane</keyword>
<feature type="transmembrane region" description="Helical" evidence="1">
    <location>
        <begin position="98"/>
        <end position="118"/>
    </location>
</feature>
<protein>
    <recommendedName>
        <fullName evidence="5">Ammonium transporter AmtB-like domain-containing protein</fullName>
    </recommendedName>
</protein>
<comment type="caution">
    <text evidence="3">The sequence shown here is derived from an EMBL/GenBank/DDBJ whole genome shotgun (WGS) entry which is preliminary data.</text>
</comment>
<dbReference type="Proteomes" id="UP000231152">
    <property type="component" value="Unassembled WGS sequence"/>
</dbReference>
<evidence type="ECO:0000256" key="1">
    <source>
        <dbReference type="SAM" id="Phobius"/>
    </source>
</evidence>
<sequence>MLSRQQYYRFIILLLLLAPVAFASADSGLIPQGCADFGAPNCGITDFIQLGLNIYNQILQVVGSVTLLVFVYGGLIWMTSTGNAQRIEHGKKVFEGALIGLLIIFGSWVIINFAATALTGGTLGEPATLFNNPSNSGFERPVLEVPRS</sequence>
<feature type="transmembrane region" description="Helical" evidence="1">
    <location>
        <begin position="58"/>
        <end position="77"/>
    </location>
</feature>
<dbReference type="AlphaFoldDB" id="A0A2M8LEQ7"/>
<feature type="signal peptide" evidence="2">
    <location>
        <begin position="1"/>
        <end position="23"/>
    </location>
</feature>
<feature type="chain" id="PRO_5014889495" description="Ammonium transporter AmtB-like domain-containing protein" evidence="2">
    <location>
        <begin position="24"/>
        <end position="148"/>
    </location>
</feature>
<accession>A0A2M8LEQ7</accession>
<dbReference type="EMBL" id="PFET01000008">
    <property type="protein sequence ID" value="PJE75934.1"/>
    <property type="molecule type" value="Genomic_DNA"/>
</dbReference>
<organism evidence="3 4">
    <name type="scientific">Candidatus Uhrbacteria bacterium CG10_big_fil_rev_8_21_14_0_10_48_11</name>
    <dbReference type="NCBI Taxonomy" id="1975037"/>
    <lineage>
        <taxon>Bacteria</taxon>
        <taxon>Candidatus Uhriibacteriota</taxon>
    </lineage>
</organism>
<keyword evidence="1" id="KW-1133">Transmembrane helix</keyword>
<evidence type="ECO:0000313" key="4">
    <source>
        <dbReference type="Proteomes" id="UP000231152"/>
    </source>
</evidence>
<keyword evidence="2" id="KW-0732">Signal</keyword>